<organism evidence="2 3">
    <name type="scientific">Hyalomma marginatum</name>
    <dbReference type="NCBI Taxonomy" id="34627"/>
    <lineage>
        <taxon>Eukaryota</taxon>
        <taxon>Metazoa</taxon>
        <taxon>Ecdysozoa</taxon>
        <taxon>Arthropoda</taxon>
        <taxon>Chelicerata</taxon>
        <taxon>Arachnida</taxon>
        <taxon>Acari</taxon>
        <taxon>Parasitiformes</taxon>
        <taxon>Ixodida</taxon>
        <taxon>Ixodoidea</taxon>
        <taxon>Ixodidae</taxon>
        <taxon>Hyalomminae</taxon>
        <taxon>Hyalomma</taxon>
    </lineage>
</organism>
<comment type="caution">
    <text evidence="2">The sequence shown here is derived from an EMBL/GenBank/DDBJ whole genome shotgun (WGS) entry which is preliminary data.</text>
</comment>
<dbReference type="Proteomes" id="UP000837675">
    <property type="component" value="Unassembled WGS sequence"/>
</dbReference>
<dbReference type="AlphaFoldDB" id="A0A8S4C446"/>
<evidence type="ECO:0000256" key="1">
    <source>
        <dbReference type="SAM" id="MobiDB-lite"/>
    </source>
</evidence>
<evidence type="ECO:0000313" key="2">
    <source>
        <dbReference type="EMBL" id="CAG7595144.1"/>
    </source>
</evidence>
<feature type="compositionally biased region" description="Polar residues" evidence="1">
    <location>
        <begin position="143"/>
        <end position="152"/>
    </location>
</feature>
<name>A0A8S4C446_9ACAR</name>
<gene>
    <name evidence="2" type="ORF">MHYMCMPASI_00816</name>
</gene>
<feature type="region of interest" description="Disordered" evidence="1">
    <location>
        <begin position="143"/>
        <end position="172"/>
    </location>
</feature>
<keyword evidence="3" id="KW-1185">Reference proteome</keyword>
<evidence type="ECO:0000313" key="3">
    <source>
        <dbReference type="Proteomes" id="UP000837675"/>
    </source>
</evidence>
<reference evidence="2" key="1">
    <citation type="submission" date="2021-06" db="EMBL/GenBank/DDBJ databases">
        <authorList>
            <person name="Nardi T."/>
            <person name="Nardi T."/>
        </authorList>
    </citation>
    <scope>NUCLEOTIDE SEQUENCE</scope>
</reference>
<dbReference type="EMBL" id="CAJVAF010000309">
    <property type="protein sequence ID" value="CAG7595144.1"/>
    <property type="molecule type" value="Genomic_DNA"/>
</dbReference>
<accession>A0A8S4C446</accession>
<sequence>MVMAQNNIENKFVSFLQRNTIILDSHTKEKFIRSVFYIKQALIKEKITTASQKEELNEIIKVLAHSIVSSTTEIETENPGAAKKIFGFLEELEIPAALLESIKNEREKTKSSTDHTIIRPRTFLDNFEIKIAKIVQKILSTSRHPLDQSPNQKPRALEINSPTEHSLSASSKQEQLFSQRFFNTQQEKASFVERIEAKRNTAPGYTKSHK</sequence>
<feature type="compositionally biased region" description="Polar residues" evidence="1">
    <location>
        <begin position="160"/>
        <end position="172"/>
    </location>
</feature>
<protein>
    <submittedName>
        <fullName evidence="2">Uncharacterized protein</fullName>
    </submittedName>
</protein>
<proteinExistence type="predicted"/>